<evidence type="ECO:0000256" key="4">
    <source>
        <dbReference type="ARBA" id="ARBA00023136"/>
    </source>
</evidence>
<keyword evidence="2" id="KW-0812">Transmembrane</keyword>
<reference evidence="5 6" key="1">
    <citation type="submission" date="2020-04" db="EMBL/GenBank/DDBJ databases">
        <title>Whole-genome sequencing of Vibrio spp. from China reveals different genetic environments of blaCTX-M-14 among diverse lineages.</title>
        <authorList>
            <person name="Zheng Z."/>
            <person name="Ye L."/>
            <person name="Chen S."/>
        </authorList>
    </citation>
    <scope>NUCLEOTIDE SEQUENCE [LARGE SCALE GENOMIC DNA]</scope>
    <source>
        <strain evidence="5 6">Vb0551</strain>
    </source>
</reference>
<gene>
    <name evidence="5" type="ORF">HKB16_07540</name>
</gene>
<sequence>MNQTSTFKRLMSYPLSQPKPMIKGLALLFIAALASAGGPWLIQYFIDEHIAKGDYS</sequence>
<dbReference type="EMBL" id="JABCLB010000948">
    <property type="protein sequence ID" value="NMU82734.1"/>
    <property type="molecule type" value="Genomic_DNA"/>
</dbReference>
<name>A0A7Y0XBZ7_VIBPH</name>
<evidence type="ECO:0000256" key="1">
    <source>
        <dbReference type="ARBA" id="ARBA00004651"/>
    </source>
</evidence>
<dbReference type="InterPro" id="IPR036640">
    <property type="entry name" value="ABC1_TM_sf"/>
</dbReference>
<proteinExistence type="predicted"/>
<evidence type="ECO:0000313" key="6">
    <source>
        <dbReference type="Proteomes" id="UP000518904"/>
    </source>
</evidence>
<organism evidence="5 6">
    <name type="scientific">Vibrio parahaemolyticus</name>
    <dbReference type="NCBI Taxonomy" id="670"/>
    <lineage>
        <taxon>Bacteria</taxon>
        <taxon>Pseudomonadati</taxon>
        <taxon>Pseudomonadota</taxon>
        <taxon>Gammaproteobacteria</taxon>
        <taxon>Vibrionales</taxon>
        <taxon>Vibrionaceae</taxon>
        <taxon>Vibrio</taxon>
    </lineage>
</organism>
<evidence type="ECO:0000256" key="2">
    <source>
        <dbReference type="ARBA" id="ARBA00022692"/>
    </source>
</evidence>
<keyword evidence="3" id="KW-1133">Transmembrane helix</keyword>
<keyword evidence="4" id="KW-0472">Membrane</keyword>
<dbReference type="GO" id="GO:0005524">
    <property type="term" value="F:ATP binding"/>
    <property type="evidence" value="ECO:0007669"/>
    <property type="project" value="InterPro"/>
</dbReference>
<protein>
    <submittedName>
        <fullName evidence="5">Uncharacterized protein</fullName>
    </submittedName>
</protein>
<dbReference type="AlphaFoldDB" id="A0A7Y0XBZ7"/>
<dbReference type="GO" id="GO:0005886">
    <property type="term" value="C:plasma membrane"/>
    <property type="evidence" value="ECO:0007669"/>
    <property type="project" value="UniProtKB-SubCell"/>
</dbReference>
<evidence type="ECO:0000313" key="5">
    <source>
        <dbReference type="EMBL" id="NMU82734.1"/>
    </source>
</evidence>
<accession>A0A7Y0XBZ7</accession>
<dbReference type="Proteomes" id="UP000518904">
    <property type="component" value="Unassembled WGS sequence"/>
</dbReference>
<comment type="subcellular location">
    <subcellularLocation>
        <location evidence="1">Cell membrane</location>
        <topology evidence="1">Multi-pass membrane protein</topology>
    </subcellularLocation>
</comment>
<evidence type="ECO:0000256" key="3">
    <source>
        <dbReference type="ARBA" id="ARBA00022989"/>
    </source>
</evidence>
<comment type="caution">
    <text evidence="5">The sequence shown here is derived from an EMBL/GenBank/DDBJ whole genome shotgun (WGS) entry which is preliminary data.</text>
</comment>
<dbReference type="Gene3D" id="1.20.1560.10">
    <property type="entry name" value="ABC transporter type 1, transmembrane domain"/>
    <property type="match status" value="1"/>
</dbReference>
<dbReference type="SUPFAM" id="SSF90123">
    <property type="entry name" value="ABC transporter transmembrane region"/>
    <property type="match status" value="1"/>
</dbReference>
<feature type="non-terminal residue" evidence="5">
    <location>
        <position position="56"/>
    </location>
</feature>